<evidence type="ECO:0000313" key="1">
    <source>
        <dbReference type="EMBL" id="KKS19180.1"/>
    </source>
</evidence>
<sequence length="133" mass="15455">MHKSFYASGFLYHSPSQQILLQQTTRNETVTFDLFRGKNKNGNDPKTVFQQFVEKTLKTSITASSVHTVYDYIHDTEGEQYIFYVEVKKNIPNDGWILLSKVSKYTMSEQTRHDIIIGERVIRSNMPPVVHPQ</sequence>
<accession>A0A0G0X2H4</accession>
<dbReference type="AlphaFoldDB" id="A0A0G0X2H4"/>
<protein>
    <submittedName>
        <fullName evidence="1">Uncharacterized protein</fullName>
    </submittedName>
</protein>
<gene>
    <name evidence="1" type="ORF">UU78_C0091G0002</name>
</gene>
<name>A0A0G0X2H4_9BACT</name>
<comment type="caution">
    <text evidence="1">The sequence shown here is derived from an EMBL/GenBank/DDBJ whole genome shotgun (WGS) entry which is preliminary data.</text>
</comment>
<organism evidence="1 2">
    <name type="scientific">Candidatus Roizmanbacteria bacterium GW2011_GWC2_41_7</name>
    <dbReference type="NCBI Taxonomy" id="1618487"/>
    <lineage>
        <taxon>Bacteria</taxon>
        <taxon>Candidatus Roizmaniibacteriota</taxon>
    </lineage>
</organism>
<reference evidence="1 2" key="1">
    <citation type="journal article" date="2015" name="Nature">
        <title>rRNA introns, odd ribosomes, and small enigmatic genomes across a large radiation of phyla.</title>
        <authorList>
            <person name="Brown C.T."/>
            <person name="Hug L.A."/>
            <person name="Thomas B.C."/>
            <person name="Sharon I."/>
            <person name="Castelle C.J."/>
            <person name="Singh A."/>
            <person name="Wilkins M.J."/>
            <person name="Williams K.H."/>
            <person name="Banfield J.F."/>
        </authorList>
    </citation>
    <scope>NUCLEOTIDE SEQUENCE [LARGE SCALE GENOMIC DNA]</scope>
</reference>
<evidence type="ECO:0000313" key="2">
    <source>
        <dbReference type="Proteomes" id="UP000034371"/>
    </source>
</evidence>
<dbReference type="EMBL" id="LCBY01000091">
    <property type="protein sequence ID" value="KKS19180.1"/>
    <property type="molecule type" value="Genomic_DNA"/>
</dbReference>
<proteinExistence type="predicted"/>
<dbReference type="Proteomes" id="UP000034371">
    <property type="component" value="Unassembled WGS sequence"/>
</dbReference>